<reference evidence="2" key="4">
    <citation type="submission" date="2025-09" db="UniProtKB">
        <authorList>
            <consortium name="Ensembl"/>
        </authorList>
    </citation>
    <scope>IDENTIFICATION</scope>
    <source>
        <strain evidence="2">HSOK</strain>
    </source>
</reference>
<dbReference type="PANTHER" id="PTHR24023:SF1112">
    <property type="entry name" value="COL_CUTICLE_N DOMAIN-CONTAINING PROTEIN-RELATED"/>
    <property type="match status" value="1"/>
</dbReference>
<name>A0A3P9HSV6_ORYLA</name>
<evidence type="ECO:0008006" key="4">
    <source>
        <dbReference type="Google" id="ProtNLM"/>
    </source>
</evidence>
<proteinExistence type="predicted"/>
<reference evidence="2" key="3">
    <citation type="submission" date="2025-08" db="UniProtKB">
        <authorList>
            <consortium name="Ensembl"/>
        </authorList>
    </citation>
    <scope>IDENTIFICATION</scope>
    <source>
        <strain evidence="2">HSOK</strain>
    </source>
</reference>
<sequence length="238" mass="24892">FSGETGEVCLLCPLLSGPPGHPGEQHGPVGTPGFCLPAPSGFPGEPGQIGFTGFPGAASMKSTLSGLPGVIGEKGSRGDPGLPARGITGLPGPDGPRGIDGNYGPIGNVGPKGDRGSRGEPGIPGGRRDHPSAWTEMHQRGQWCTRETWRTRTSRFDIKKNGVIRFTVTSPIHTHIHTLMTAPLPNTGANLPPEARWGSVFCPRTHRLMGVQGGNRTCNITIMGRLPYRCTTAAPAPT</sequence>
<evidence type="ECO:0000256" key="1">
    <source>
        <dbReference type="SAM" id="MobiDB-lite"/>
    </source>
</evidence>
<protein>
    <recommendedName>
        <fullName evidence="4">Collagen IV NC1 domain-containing protein</fullName>
    </recommendedName>
</protein>
<reference evidence="2 3" key="2">
    <citation type="submission" date="2017-04" db="EMBL/GenBank/DDBJ databases">
        <title>CpG methylation of centromeres and impact of large insertions on vertebrate speciation.</title>
        <authorList>
            <person name="Ichikawa K."/>
            <person name="Yoshimura J."/>
            <person name="Morishita S."/>
        </authorList>
    </citation>
    <scope>NUCLEOTIDE SEQUENCE</scope>
    <source>
        <strain evidence="2 3">HSOK</strain>
    </source>
</reference>
<evidence type="ECO:0000313" key="2">
    <source>
        <dbReference type="Ensembl" id="ENSORLP00015010828.1"/>
    </source>
</evidence>
<dbReference type="Proteomes" id="UP000265200">
    <property type="component" value="Chromosome 13"/>
</dbReference>
<organism evidence="2 3">
    <name type="scientific">Oryzias latipes</name>
    <name type="common">Japanese rice fish</name>
    <name type="synonym">Japanese killifish</name>
    <dbReference type="NCBI Taxonomy" id="8090"/>
    <lineage>
        <taxon>Eukaryota</taxon>
        <taxon>Metazoa</taxon>
        <taxon>Chordata</taxon>
        <taxon>Craniata</taxon>
        <taxon>Vertebrata</taxon>
        <taxon>Euteleostomi</taxon>
        <taxon>Actinopterygii</taxon>
        <taxon>Neopterygii</taxon>
        <taxon>Teleostei</taxon>
        <taxon>Neoteleostei</taxon>
        <taxon>Acanthomorphata</taxon>
        <taxon>Ovalentaria</taxon>
        <taxon>Atherinomorphae</taxon>
        <taxon>Beloniformes</taxon>
        <taxon>Adrianichthyidae</taxon>
        <taxon>Oryziinae</taxon>
        <taxon>Oryzias</taxon>
    </lineage>
</organism>
<reference key="1">
    <citation type="journal article" date="2007" name="Nature">
        <title>The medaka draft genome and insights into vertebrate genome evolution.</title>
        <authorList>
            <person name="Kasahara M."/>
            <person name="Naruse K."/>
            <person name="Sasaki S."/>
            <person name="Nakatani Y."/>
            <person name="Qu W."/>
            <person name="Ahsan B."/>
            <person name="Yamada T."/>
            <person name="Nagayasu Y."/>
            <person name="Doi K."/>
            <person name="Kasai Y."/>
            <person name="Jindo T."/>
            <person name="Kobayashi D."/>
            <person name="Shimada A."/>
            <person name="Toyoda A."/>
            <person name="Kuroki Y."/>
            <person name="Fujiyama A."/>
            <person name="Sasaki T."/>
            <person name="Shimizu A."/>
            <person name="Asakawa S."/>
            <person name="Shimizu N."/>
            <person name="Hashimoto S."/>
            <person name="Yang J."/>
            <person name="Lee Y."/>
            <person name="Matsushima K."/>
            <person name="Sugano S."/>
            <person name="Sakaizumi M."/>
            <person name="Narita T."/>
            <person name="Ohishi K."/>
            <person name="Haga S."/>
            <person name="Ohta F."/>
            <person name="Nomoto H."/>
            <person name="Nogata K."/>
            <person name="Morishita T."/>
            <person name="Endo T."/>
            <person name="Shin-I T."/>
            <person name="Takeda H."/>
            <person name="Morishita S."/>
            <person name="Kohara Y."/>
        </authorList>
    </citation>
    <scope>NUCLEOTIDE SEQUENCE [LARGE SCALE GENOMIC DNA]</scope>
    <source>
        <strain>Hd-rR</strain>
    </source>
</reference>
<accession>A0A3P9HSV6</accession>
<dbReference type="Ensembl" id="ENSORLT00015017505.1">
    <property type="protein sequence ID" value="ENSORLP00015010828.1"/>
    <property type="gene ID" value="ENSORLG00015011651.1"/>
</dbReference>
<dbReference type="InterPro" id="IPR050149">
    <property type="entry name" value="Collagen_superfamily"/>
</dbReference>
<dbReference type="PANTHER" id="PTHR24023">
    <property type="entry name" value="COLLAGEN ALPHA"/>
    <property type="match status" value="1"/>
</dbReference>
<dbReference type="AlphaFoldDB" id="A0A3P9HSV6"/>
<feature type="region of interest" description="Disordered" evidence="1">
    <location>
        <begin position="75"/>
        <end position="139"/>
    </location>
</feature>
<evidence type="ECO:0000313" key="3">
    <source>
        <dbReference type="Proteomes" id="UP000265200"/>
    </source>
</evidence>